<sequence>MFNFSFGGENGLKAETDNETAEVIVASAVSVSLITLALAGAYAIVNKAGDNLLESSSSVLNKFTE</sequence>
<feature type="transmembrane region" description="Helical" evidence="1">
    <location>
        <begin position="23"/>
        <end position="45"/>
    </location>
</feature>
<keyword evidence="1" id="KW-0472">Membrane</keyword>
<name>A0ABX8VWQ0_9GAMM</name>
<accession>A0ABX8VWQ0</accession>
<evidence type="ECO:0008006" key="4">
    <source>
        <dbReference type="Google" id="ProtNLM"/>
    </source>
</evidence>
<proteinExistence type="predicted"/>
<protein>
    <recommendedName>
        <fullName evidence="4">DUF4244 domain-containing protein</fullName>
    </recommendedName>
</protein>
<keyword evidence="3" id="KW-1185">Reference proteome</keyword>
<dbReference type="RefSeq" id="WP_220178333.1">
    <property type="nucleotide sequence ID" value="NZ_CP040817.1"/>
</dbReference>
<evidence type="ECO:0000256" key="1">
    <source>
        <dbReference type="SAM" id="Phobius"/>
    </source>
</evidence>
<gene>
    <name evidence="2" type="ORF">FGI21_10335</name>
</gene>
<dbReference type="EMBL" id="CP040817">
    <property type="protein sequence ID" value="QYM92245.1"/>
    <property type="molecule type" value="Genomic_DNA"/>
</dbReference>
<dbReference type="Proteomes" id="UP000824976">
    <property type="component" value="Chromosome"/>
</dbReference>
<organism evidence="2 3">
    <name type="scientific">Dickeya zeae</name>
    <dbReference type="NCBI Taxonomy" id="204042"/>
    <lineage>
        <taxon>Bacteria</taxon>
        <taxon>Pseudomonadati</taxon>
        <taxon>Pseudomonadota</taxon>
        <taxon>Gammaproteobacteria</taxon>
        <taxon>Enterobacterales</taxon>
        <taxon>Pectobacteriaceae</taxon>
        <taxon>Dickeya</taxon>
    </lineage>
</organism>
<keyword evidence="1" id="KW-1133">Transmembrane helix</keyword>
<evidence type="ECO:0000313" key="2">
    <source>
        <dbReference type="EMBL" id="QYM92245.1"/>
    </source>
</evidence>
<reference evidence="2 3" key="1">
    <citation type="submission" date="2019-06" db="EMBL/GenBank/DDBJ databases">
        <title>Complete genome of Dickeya zeae PL65.</title>
        <authorList>
            <person name="Boluk G."/>
            <person name="Arif M."/>
        </authorList>
    </citation>
    <scope>NUCLEOTIDE SEQUENCE [LARGE SCALE GENOMIC DNA]</scope>
    <source>
        <strain evidence="2 3">PL65</strain>
    </source>
</reference>
<evidence type="ECO:0000313" key="3">
    <source>
        <dbReference type="Proteomes" id="UP000824976"/>
    </source>
</evidence>
<keyword evidence="1" id="KW-0812">Transmembrane</keyword>